<reference evidence="4 5" key="1">
    <citation type="submission" date="2017-10" db="EMBL/GenBank/DDBJ databases">
        <title>Genomics of the genus Arcobacter.</title>
        <authorList>
            <person name="Perez-Cataluna A."/>
            <person name="Figueras M.J."/>
        </authorList>
    </citation>
    <scope>NUCLEOTIDE SEQUENCE [LARGE SCALE GENOMIC DNA]</scope>
    <source>
        <strain evidence="4 5">F26</strain>
    </source>
</reference>
<evidence type="ECO:0000313" key="5">
    <source>
        <dbReference type="Proteomes" id="UP000290870"/>
    </source>
</evidence>
<dbReference type="Pfam" id="PF02607">
    <property type="entry name" value="B12-binding_2"/>
    <property type="match status" value="1"/>
</dbReference>
<dbReference type="InterPro" id="IPR036594">
    <property type="entry name" value="Meth_synthase_dom"/>
</dbReference>
<keyword evidence="1" id="KW-0479">Metal-binding</keyword>
<dbReference type="OrthoDB" id="5498228at2"/>
<sequence>MKISELKYDVTPISLEYFKQRSFEIIFEVFNSMNTLDDELIKEYILTIGSDELYESLKYHYDIVYSSILTKNYDLLKDFFIWKYSVYKSRGVDTDCFLKEYELWKEVISNSLYISHSSEINIIYDYLILNHENFKLNAQETKKIVVNKKYQELYDELLFCLLNGEKSKFYDLVQKNLNLFDNNIFLFIQELINPLMYKVGQMWQLNELSVAKEHLASSLIDEVVNYYIRDNFFEDSNKQKAITSTVGDESHNLGIKIVGKFLESNGFNVKNLGSKISNKELINSIYDLKPNLVVLSVTLPSNVATLQQIVKELKSDYNLFSGKIIVGGQGLFVNNKIIPIKEADFCSKNLEDLKEFLQTLK</sequence>
<protein>
    <recommendedName>
        <fullName evidence="3">B12-binding domain-containing protein</fullName>
    </recommendedName>
</protein>
<dbReference type="InterPro" id="IPR036724">
    <property type="entry name" value="Cobalamin-bd_sf"/>
</dbReference>
<accession>A0A4Q0ZD69</accession>
<dbReference type="AlphaFoldDB" id="A0A4Q0ZD69"/>
<dbReference type="PANTHER" id="PTHR45833:SF1">
    <property type="entry name" value="METHIONINE SYNTHASE"/>
    <property type="match status" value="1"/>
</dbReference>
<dbReference type="RefSeq" id="WP_128986895.1">
    <property type="nucleotide sequence ID" value="NZ_PDJZ01000009.1"/>
</dbReference>
<evidence type="ECO:0000256" key="1">
    <source>
        <dbReference type="ARBA" id="ARBA00022723"/>
    </source>
</evidence>
<dbReference type="GO" id="GO:0046653">
    <property type="term" value="P:tetrahydrofolate metabolic process"/>
    <property type="evidence" value="ECO:0007669"/>
    <property type="project" value="TreeGrafter"/>
</dbReference>
<dbReference type="InterPro" id="IPR006158">
    <property type="entry name" value="Cobalamin-bd"/>
</dbReference>
<dbReference type="PROSITE" id="PS51332">
    <property type="entry name" value="B12_BINDING"/>
    <property type="match status" value="1"/>
</dbReference>
<dbReference type="GO" id="GO:0050667">
    <property type="term" value="P:homocysteine metabolic process"/>
    <property type="evidence" value="ECO:0007669"/>
    <property type="project" value="TreeGrafter"/>
</dbReference>
<dbReference type="PANTHER" id="PTHR45833">
    <property type="entry name" value="METHIONINE SYNTHASE"/>
    <property type="match status" value="1"/>
</dbReference>
<dbReference type="GO" id="GO:0031419">
    <property type="term" value="F:cobalamin binding"/>
    <property type="evidence" value="ECO:0007669"/>
    <property type="project" value="InterPro"/>
</dbReference>
<proteinExistence type="predicted"/>
<feature type="domain" description="B12-binding" evidence="3">
    <location>
        <begin position="238"/>
        <end position="361"/>
    </location>
</feature>
<dbReference type="EMBL" id="PDJZ01000009">
    <property type="protein sequence ID" value="RXJ83640.1"/>
    <property type="molecule type" value="Genomic_DNA"/>
</dbReference>
<dbReference type="GO" id="GO:0046872">
    <property type="term" value="F:metal ion binding"/>
    <property type="evidence" value="ECO:0007669"/>
    <property type="project" value="UniProtKB-KW"/>
</dbReference>
<gene>
    <name evidence="4" type="ORF">CRU90_08690</name>
</gene>
<dbReference type="InterPro" id="IPR050554">
    <property type="entry name" value="Met_Synthase/Corrinoid"/>
</dbReference>
<name>A0A4Q0ZD69_9BACT</name>
<comment type="caution">
    <text evidence="4">The sequence shown here is derived from an EMBL/GenBank/DDBJ whole genome shotgun (WGS) entry which is preliminary data.</text>
</comment>
<dbReference type="InterPro" id="IPR003759">
    <property type="entry name" value="Cbl-bd_cap"/>
</dbReference>
<dbReference type="Gene3D" id="1.10.1240.10">
    <property type="entry name" value="Methionine synthase domain"/>
    <property type="match status" value="1"/>
</dbReference>
<dbReference type="Pfam" id="PF02310">
    <property type="entry name" value="B12-binding"/>
    <property type="match status" value="1"/>
</dbReference>
<organism evidence="4 5">
    <name type="scientific">Arcobacter cloacae</name>
    <dbReference type="NCBI Taxonomy" id="1054034"/>
    <lineage>
        <taxon>Bacteria</taxon>
        <taxon>Pseudomonadati</taxon>
        <taxon>Campylobacterota</taxon>
        <taxon>Epsilonproteobacteria</taxon>
        <taxon>Campylobacterales</taxon>
        <taxon>Arcobacteraceae</taxon>
        <taxon>Arcobacter</taxon>
    </lineage>
</organism>
<dbReference type="Proteomes" id="UP000290870">
    <property type="component" value="Unassembled WGS sequence"/>
</dbReference>
<dbReference type="GO" id="GO:0008705">
    <property type="term" value="F:methionine synthase activity"/>
    <property type="evidence" value="ECO:0007669"/>
    <property type="project" value="TreeGrafter"/>
</dbReference>
<keyword evidence="2" id="KW-0170">Cobalt</keyword>
<evidence type="ECO:0000259" key="3">
    <source>
        <dbReference type="PROSITE" id="PS51332"/>
    </source>
</evidence>
<dbReference type="Gene3D" id="3.40.50.280">
    <property type="entry name" value="Cobalamin-binding domain"/>
    <property type="match status" value="1"/>
</dbReference>
<evidence type="ECO:0000313" key="4">
    <source>
        <dbReference type="EMBL" id="RXJ83640.1"/>
    </source>
</evidence>
<dbReference type="SUPFAM" id="SSF52242">
    <property type="entry name" value="Cobalamin (vitamin B12)-binding domain"/>
    <property type="match status" value="1"/>
</dbReference>
<evidence type="ECO:0000256" key="2">
    <source>
        <dbReference type="ARBA" id="ARBA00023285"/>
    </source>
</evidence>
<dbReference type="GO" id="GO:0005829">
    <property type="term" value="C:cytosol"/>
    <property type="evidence" value="ECO:0007669"/>
    <property type="project" value="TreeGrafter"/>
</dbReference>